<proteinExistence type="predicted"/>
<keyword evidence="1" id="KW-0732">Signal</keyword>
<reference evidence="2 3" key="1">
    <citation type="journal article" date="2024" name="BMC Genomics">
        <title>De novo assembly and annotation of Popillia japonica's genome with initial clues to its potential as an invasive pest.</title>
        <authorList>
            <person name="Cucini C."/>
            <person name="Boschi S."/>
            <person name="Funari R."/>
            <person name="Cardaioli E."/>
            <person name="Iannotti N."/>
            <person name="Marturano G."/>
            <person name="Paoli F."/>
            <person name="Bruttini M."/>
            <person name="Carapelli A."/>
            <person name="Frati F."/>
            <person name="Nardi F."/>
        </authorList>
    </citation>
    <scope>NUCLEOTIDE SEQUENCE [LARGE SCALE GENOMIC DNA]</scope>
    <source>
        <strain evidence="2">DMR45628</strain>
    </source>
</reference>
<sequence length="155" mass="17643">MYLATTLCVILVIANAEEICTPPQELTSNEGRCLELETTFFERVQHEAKGLFASAKRKLGIDPNAQQEPLNCSYYACLLQGLGMSNSNGTLVLEEIKNWLNKNIPNEYKDEFTLHATKCFENNAKNESNETYCDLSADYMKCLHNFEKCQIIKYP</sequence>
<comment type="caution">
    <text evidence="2">The sequence shown here is derived from an EMBL/GenBank/DDBJ whole genome shotgun (WGS) entry which is preliminary data.</text>
</comment>
<dbReference type="AlphaFoldDB" id="A0AAW1JFG0"/>
<organism evidence="2 3">
    <name type="scientific">Popillia japonica</name>
    <name type="common">Japanese beetle</name>
    <dbReference type="NCBI Taxonomy" id="7064"/>
    <lineage>
        <taxon>Eukaryota</taxon>
        <taxon>Metazoa</taxon>
        <taxon>Ecdysozoa</taxon>
        <taxon>Arthropoda</taxon>
        <taxon>Hexapoda</taxon>
        <taxon>Insecta</taxon>
        <taxon>Pterygota</taxon>
        <taxon>Neoptera</taxon>
        <taxon>Endopterygota</taxon>
        <taxon>Coleoptera</taxon>
        <taxon>Polyphaga</taxon>
        <taxon>Scarabaeiformia</taxon>
        <taxon>Scarabaeidae</taxon>
        <taxon>Rutelinae</taxon>
        <taxon>Popillia</taxon>
    </lineage>
</organism>
<evidence type="ECO:0000313" key="3">
    <source>
        <dbReference type="Proteomes" id="UP001458880"/>
    </source>
</evidence>
<feature type="signal peptide" evidence="1">
    <location>
        <begin position="1"/>
        <end position="16"/>
    </location>
</feature>
<dbReference type="GO" id="GO:0005549">
    <property type="term" value="F:odorant binding"/>
    <property type="evidence" value="ECO:0007669"/>
    <property type="project" value="InterPro"/>
</dbReference>
<accession>A0AAW1JFG0</accession>
<name>A0AAW1JFG0_POPJA</name>
<evidence type="ECO:0000313" key="2">
    <source>
        <dbReference type="EMBL" id="KAK9702187.1"/>
    </source>
</evidence>
<dbReference type="Gene3D" id="1.10.238.20">
    <property type="entry name" value="Pheromone/general odorant binding protein domain"/>
    <property type="match status" value="1"/>
</dbReference>
<dbReference type="InterPro" id="IPR006170">
    <property type="entry name" value="PBP/GOBP"/>
</dbReference>
<dbReference type="Proteomes" id="UP001458880">
    <property type="component" value="Unassembled WGS sequence"/>
</dbReference>
<dbReference type="Pfam" id="PF01395">
    <property type="entry name" value="PBP_GOBP"/>
    <property type="match status" value="1"/>
</dbReference>
<feature type="chain" id="PRO_5043957173" evidence="1">
    <location>
        <begin position="17"/>
        <end position="155"/>
    </location>
</feature>
<dbReference type="EMBL" id="JASPKY010000397">
    <property type="protein sequence ID" value="KAK9702187.1"/>
    <property type="molecule type" value="Genomic_DNA"/>
</dbReference>
<protein>
    <submittedName>
        <fullName evidence="2">PBP/GOBP family</fullName>
    </submittedName>
</protein>
<evidence type="ECO:0000256" key="1">
    <source>
        <dbReference type="SAM" id="SignalP"/>
    </source>
</evidence>
<gene>
    <name evidence="2" type="ORF">QE152_g30106</name>
</gene>
<dbReference type="SUPFAM" id="SSF47565">
    <property type="entry name" value="Insect pheromone/odorant-binding proteins"/>
    <property type="match status" value="1"/>
</dbReference>
<dbReference type="InterPro" id="IPR036728">
    <property type="entry name" value="PBP_GOBP_sf"/>
</dbReference>
<keyword evidence="3" id="KW-1185">Reference proteome</keyword>